<evidence type="ECO:0000256" key="2">
    <source>
        <dbReference type="ARBA" id="ARBA00010790"/>
    </source>
</evidence>
<dbReference type="GO" id="GO:0016614">
    <property type="term" value="F:oxidoreductase activity, acting on CH-OH group of donors"/>
    <property type="evidence" value="ECO:0007669"/>
    <property type="project" value="InterPro"/>
</dbReference>
<dbReference type="InterPro" id="IPR036188">
    <property type="entry name" value="FAD/NAD-bd_sf"/>
</dbReference>
<dbReference type="Proteomes" id="UP000625711">
    <property type="component" value="Unassembled WGS sequence"/>
</dbReference>
<accession>A0A834M6G2</accession>
<comment type="similarity">
    <text evidence="2 5">Belongs to the GMC oxidoreductase family.</text>
</comment>
<dbReference type="Pfam" id="PF00732">
    <property type="entry name" value="GMC_oxred_N"/>
    <property type="match status" value="1"/>
</dbReference>
<dbReference type="GO" id="GO:0050660">
    <property type="term" value="F:flavin adenine dinucleotide binding"/>
    <property type="evidence" value="ECO:0007669"/>
    <property type="project" value="InterPro"/>
</dbReference>
<evidence type="ECO:0000256" key="4">
    <source>
        <dbReference type="ARBA" id="ARBA00022827"/>
    </source>
</evidence>
<keyword evidence="3 5" id="KW-0285">Flavoprotein</keyword>
<dbReference type="PANTHER" id="PTHR11552">
    <property type="entry name" value="GLUCOSE-METHANOL-CHOLINE GMC OXIDOREDUCTASE"/>
    <property type="match status" value="1"/>
</dbReference>
<dbReference type="Gene3D" id="3.30.560.10">
    <property type="entry name" value="Glucose Oxidase, domain 3"/>
    <property type="match status" value="1"/>
</dbReference>
<proteinExistence type="inferred from homology"/>
<evidence type="ECO:0000313" key="7">
    <source>
        <dbReference type="EMBL" id="KAF7273671.1"/>
    </source>
</evidence>
<keyword evidence="4 5" id="KW-0274">FAD</keyword>
<reference evidence="7" key="1">
    <citation type="submission" date="2020-08" db="EMBL/GenBank/DDBJ databases">
        <title>Genome sequencing and assembly of the red palm weevil Rhynchophorus ferrugineus.</title>
        <authorList>
            <person name="Dias G.B."/>
            <person name="Bergman C.M."/>
            <person name="Manee M."/>
        </authorList>
    </citation>
    <scope>NUCLEOTIDE SEQUENCE</scope>
    <source>
        <strain evidence="7">AA-2017</strain>
        <tissue evidence="7">Whole larva</tissue>
    </source>
</reference>
<dbReference type="InterPro" id="IPR000172">
    <property type="entry name" value="GMC_OxRdtase_N"/>
</dbReference>
<keyword evidence="8" id="KW-1185">Reference proteome</keyword>
<sequence length="262" mass="30002">MLGRAVVVFLYFVLVSLFGVFLRWSDVLGDLICFYCSHQQVPKIYDYVIVGGGSAGSIIASRLAEDRSKSVLVLEAGKYDSDLLHIPSMGLLLQNSPYDWKYKTVPQERACHGLVNSSSVWPMGKILGGTSMLNNMLYTRGHKQDFDGWFEKHENYKYSDILYYYEKLEKHSIFVRDIIFHTVLPEIILSAAEHLGYPILDDNMDCEVGYSKPKAVLDEGKRWTTADVLKQNKDENLVIQLGCMVEKVLFRDNYEAYGRLVW</sequence>
<dbReference type="Gene3D" id="3.50.50.60">
    <property type="entry name" value="FAD/NAD(P)-binding domain"/>
    <property type="match status" value="1"/>
</dbReference>
<evidence type="ECO:0000256" key="5">
    <source>
        <dbReference type="RuleBase" id="RU003968"/>
    </source>
</evidence>
<gene>
    <name evidence="7" type="ORF">GWI33_013618</name>
</gene>
<evidence type="ECO:0000259" key="6">
    <source>
        <dbReference type="PROSITE" id="PS00623"/>
    </source>
</evidence>
<dbReference type="AlphaFoldDB" id="A0A834M6G2"/>
<comment type="caution">
    <text evidence="7">The sequence shown here is derived from an EMBL/GenBank/DDBJ whole genome shotgun (WGS) entry which is preliminary data.</text>
</comment>
<dbReference type="PANTHER" id="PTHR11552:SF147">
    <property type="entry name" value="CHOLINE DEHYDROGENASE, MITOCHONDRIAL"/>
    <property type="match status" value="1"/>
</dbReference>
<dbReference type="OrthoDB" id="5428259at2759"/>
<dbReference type="EMBL" id="JAACXV010013339">
    <property type="protein sequence ID" value="KAF7273671.1"/>
    <property type="molecule type" value="Genomic_DNA"/>
</dbReference>
<dbReference type="SUPFAM" id="SSF51905">
    <property type="entry name" value="FAD/NAD(P)-binding domain"/>
    <property type="match status" value="1"/>
</dbReference>
<protein>
    <recommendedName>
        <fullName evidence="6">Glucose-methanol-choline oxidoreductase N-terminal domain-containing protein</fullName>
    </recommendedName>
</protein>
<name>A0A834M6G2_RHYFE</name>
<evidence type="ECO:0000256" key="3">
    <source>
        <dbReference type="ARBA" id="ARBA00022630"/>
    </source>
</evidence>
<evidence type="ECO:0000256" key="1">
    <source>
        <dbReference type="ARBA" id="ARBA00001974"/>
    </source>
</evidence>
<comment type="cofactor">
    <cofactor evidence="1">
        <name>FAD</name>
        <dbReference type="ChEBI" id="CHEBI:57692"/>
    </cofactor>
</comment>
<dbReference type="PROSITE" id="PS00623">
    <property type="entry name" value="GMC_OXRED_1"/>
    <property type="match status" value="1"/>
</dbReference>
<dbReference type="InterPro" id="IPR012132">
    <property type="entry name" value="GMC_OxRdtase"/>
</dbReference>
<organism evidence="7 8">
    <name type="scientific">Rhynchophorus ferrugineus</name>
    <name type="common">Red palm weevil</name>
    <name type="synonym">Curculio ferrugineus</name>
    <dbReference type="NCBI Taxonomy" id="354439"/>
    <lineage>
        <taxon>Eukaryota</taxon>
        <taxon>Metazoa</taxon>
        <taxon>Ecdysozoa</taxon>
        <taxon>Arthropoda</taxon>
        <taxon>Hexapoda</taxon>
        <taxon>Insecta</taxon>
        <taxon>Pterygota</taxon>
        <taxon>Neoptera</taxon>
        <taxon>Endopterygota</taxon>
        <taxon>Coleoptera</taxon>
        <taxon>Polyphaga</taxon>
        <taxon>Cucujiformia</taxon>
        <taxon>Curculionidae</taxon>
        <taxon>Dryophthorinae</taxon>
        <taxon>Rhynchophorus</taxon>
    </lineage>
</organism>
<feature type="domain" description="Glucose-methanol-choline oxidoreductase N-terminal" evidence="6">
    <location>
        <begin position="124"/>
        <end position="147"/>
    </location>
</feature>
<evidence type="ECO:0000313" key="8">
    <source>
        <dbReference type="Proteomes" id="UP000625711"/>
    </source>
</evidence>